<proteinExistence type="predicted"/>
<dbReference type="RefSeq" id="XP_001797204.1">
    <property type="nucleotide sequence ID" value="XM_001797152.1"/>
</dbReference>
<dbReference type="AlphaFoldDB" id="Q0UN21"/>
<sequence>MLYHNALLSREQPPFAPWEPQGNTNSPAQPLNNEDIIEI</sequence>
<dbReference type="KEGG" id="pno:SNOG_06843"/>
<dbReference type="EMBL" id="CH445334">
    <property type="protein sequence ID" value="EAT85494.1"/>
    <property type="molecule type" value="Genomic_DNA"/>
</dbReference>
<protein>
    <submittedName>
        <fullName evidence="2">Uncharacterized protein</fullName>
    </submittedName>
</protein>
<evidence type="ECO:0000256" key="1">
    <source>
        <dbReference type="SAM" id="MobiDB-lite"/>
    </source>
</evidence>
<dbReference type="InParanoid" id="Q0UN21"/>
<dbReference type="Proteomes" id="UP000001055">
    <property type="component" value="Unassembled WGS sequence"/>
</dbReference>
<feature type="region of interest" description="Disordered" evidence="1">
    <location>
        <begin position="1"/>
        <end position="39"/>
    </location>
</feature>
<evidence type="ECO:0000313" key="2">
    <source>
        <dbReference type="EMBL" id="EAT85494.1"/>
    </source>
</evidence>
<accession>Q0UN21</accession>
<organism evidence="2 3">
    <name type="scientific">Phaeosphaeria nodorum (strain SN15 / ATCC MYA-4574 / FGSC 10173)</name>
    <name type="common">Glume blotch fungus</name>
    <name type="synonym">Parastagonospora nodorum</name>
    <dbReference type="NCBI Taxonomy" id="321614"/>
    <lineage>
        <taxon>Eukaryota</taxon>
        <taxon>Fungi</taxon>
        <taxon>Dikarya</taxon>
        <taxon>Ascomycota</taxon>
        <taxon>Pezizomycotina</taxon>
        <taxon>Dothideomycetes</taxon>
        <taxon>Pleosporomycetidae</taxon>
        <taxon>Pleosporales</taxon>
        <taxon>Pleosporineae</taxon>
        <taxon>Phaeosphaeriaceae</taxon>
        <taxon>Parastagonospora</taxon>
    </lineage>
</organism>
<dbReference type="GeneID" id="5974094"/>
<reference evidence="3" key="1">
    <citation type="journal article" date="2007" name="Plant Cell">
        <title>Dothideomycete-plant interactions illuminated by genome sequencing and EST analysis of the wheat pathogen Stagonospora nodorum.</title>
        <authorList>
            <person name="Hane J.K."/>
            <person name="Lowe R.G."/>
            <person name="Solomon P.S."/>
            <person name="Tan K.C."/>
            <person name="Schoch C.L."/>
            <person name="Spatafora J.W."/>
            <person name="Crous P.W."/>
            <person name="Kodira C."/>
            <person name="Birren B.W."/>
            <person name="Galagan J.E."/>
            <person name="Torriani S.F."/>
            <person name="McDonald B.A."/>
            <person name="Oliver R.P."/>
        </authorList>
    </citation>
    <scope>NUCLEOTIDE SEQUENCE [LARGE SCALE GENOMIC DNA]</scope>
    <source>
        <strain evidence="3">SN15 / ATCC MYA-4574 / FGSC 10173</strain>
    </source>
</reference>
<feature type="compositionally biased region" description="Polar residues" evidence="1">
    <location>
        <begin position="21"/>
        <end position="32"/>
    </location>
</feature>
<name>Q0UN21_PHANO</name>
<gene>
    <name evidence="2" type="ORF">SNOG_06843</name>
</gene>
<dbReference type="HOGENOM" id="CLU_3320220_0_0_1"/>
<evidence type="ECO:0000313" key="3">
    <source>
        <dbReference type="Proteomes" id="UP000001055"/>
    </source>
</evidence>